<dbReference type="EMBL" id="JADOFV010000004">
    <property type="protein sequence ID" value="MBF7127592.1"/>
    <property type="molecule type" value="Genomic_DNA"/>
</dbReference>
<evidence type="ECO:0000313" key="2">
    <source>
        <dbReference type="EMBL" id="MBF7127592.1"/>
    </source>
</evidence>
<organism evidence="2 3">
    <name type="scientific">Pediococcus pentosaceus</name>
    <dbReference type="NCBI Taxonomy" id="1255"/>
    <lineage>
        <taxon>Bacteria</taxon>
        <taxon>Bacillati</taxon>
        <taxon>Bacillota</taxon>
        <taxon>Bacilli</taxon>
        <taxon>Lactobacillales</taxon>
        <taxon>Lactobacillaceae</taxon>
        <taxon>Pediococcus</taxon>
    </lineage>
</organism>
<comment type="caution">
    <text evidence="2">The sequence shown here is derived from an EMBL/GenBank/DDBJ whole genome shotgun (WGS) entry which is preliminary data.</text>
</comment>
<dbReference type="Proteomes" id="UP000743107">
    <property type="component" value="Unassembled WGS sequence"/>
</dbReference>
<feature type="compositionally biased region" description="Basic and acidic residues" evidence="1">
    <location>
        <begin position="24"/>
        <end position="33"/>
    </location>
</feature>
<evidence type="ECO:0000256" key="1">
    <source>
        <dbReference type="SAM" id="MobiDB-lite"/>
    </source>
</evidence>
<reference evidence="2" key="1">
    <citation type="submission" date="2020-11" db="EMBL/GenBank/DDBJ databases">
        <title>Antibiotic susceptibility profiles of Pediococcus pentosaceus from various origins and their implications for the safety assessment of strains with food-technology applications.</title>
        <authorList>
            <person name="Shani N."/>
            <person name="Oberhaensli S."/>
            <person name="Arias E."/>
        </authorList>
    </citation>
    <scope>NUCLEOTIDE SEQUENCE</scope>
    <source>
        <strain evidence="2">FAM 19164</strain>
    </source>
</reference>
<protein>
    <recommendedName>
        <fullName evidence="4">Lipoprotein</fullName>
    </recommendedName>
</protein>
<dbReference type="PROSITE" id="PS51257">
    <property type="entry name" value="PROKAR_LIPOPROTEIN"/>
    <property type="match status" value="1"/>
</dbReference>
<evidence type="ECO:0000313" key="3">
    <source>
        <dbReference type="Proteomes" id="UP000743107"/>
    </source>
</evidence>
<feature type="region of interest" description="Disordered" evidence="1">
    <location>
        <begin position="20"/>
        <end position="70"/>
    </location>
</feature>
<name>A0AA40X9L7_PEDPE</name>
<accession>A0AA40X9L7</accession>
<proteinExistence type="predicted"/>
<dbReference type="AlphaFoldDB" id="A0AA40X9L7"/>
<dbReference type="RefSeq" id="WP_159234192.1">
    <property type="nucleotide sequence ID" value="NZ_JADOFU010000016.1"/>
</dbReference>
<sequence>MKKLVTLGTIGLLAVSLIGCGNSNDKETKKSDSESSSAKVTKKKDSVSESKKKAEKERQIKDDEKAMKSDLATLPDQSNGLITKAIYKDDSTGYGIELTLSDDVLSMNNAELKNMVNKAWTLGKNLGESYVQFPDDESYGDIVTVLDSSGNKLAHSSAFTHKIKYDL</sequence>
<evidence type="ECO:0008006" key="4">
    <source>
        <dbReference type="Google" id="ProtNLM"/>
    </source>
</evidence>
<gene>
    <name evidence="2" type="ORF">ITQ97_07225</name>
</gene>
<feature type="compositionally biased region" description="Basic and acidic residues" evidence="1">
    <location>
        <begin position="43"/>
        <end position="68"/>
    </location>
</feature>